<dbReference type="Proteomes" id="UP000317894">
    <property type="component" value="Unassembled WGS sequence"/>
</dbReference>
<sequence length="443" mass="44925">MAGSVSVAGGNPVTLALAKAPMSRQQVGVVGLSVALNALDGFDVLAITFAAPGITKDWGIGPAQLGIALSSGLAGMSLGSLALAPLGDRFGRRPLVLVSLILMAAGMLLTATATGLLSLCFWRVITGIGIGGMVAAINAVASEFSNERRRDLSVALMTVGLPLGGLIGGFATAELAVTHGWQAIFVAGGVITAAFIPIVWFGLPESLEYLVRQGTPAARQRIDDILARMGHPPLAADVVLAAAPVSRGSFAELFGPRFRTVTLLLVAAYFLHMTTFYFFSGWLPKLLTDLGYTTPDAIRTSAMMSLGGVVGGAALGWAAPRLGLTRLVVVAMIGTTVTFVVFGQVAGLPALQAVAFLAGVCVFGGIVGLYALLARSFPTELRVTGTGLAIGIGRGGAVLGPVIGGFLIAAGTSIALAIAIVGAGALVAAVLLMALRRVQAVPG</sequence>
<feature type="transmembrane region" description="Helical" evidence="5">
    <location>
        <begin position="385"/>
        <end position="408"/>
    </location>
</feature>
<feature type="transmembrane region" description="Helical" evidence="5">
    <location>
        <begin position="152"/>
        <end position="171"/>
    </location>
</feature>
<dbReference type="PANTHER" id="PTHR23508:SF10">
    <property type="entry name" value="CARBOXYLIC ACID TRANSPORTER PROTEIN HOMOLOG"/>
    <property type="match status" value="1"/>
</dbReference>
<reference evidence="7 8" key="1">
    <citation type="submission" date="2019-07" db="EMBL/GenBank/DDBJ databases">
        <title>Novel species isolated from glacier.</title>
        <authorList>
            <person name="Liu Q."/>
            <person name="Xin Y.-H."/>
        </authorList>
    </citation>
    <scope>NUCLEOTIDE SEQUENCE [LARGE SCALE GENOMIC DNA]</scope>
    <source>
        <strain evidence="7 8">LB1R16</strain>
    </source>
</reference>
<keyword evidence="3 5" id="KW-1133">Transmembrane helix</keyword>
<gene>
    <name evidence="7" type="ORF">FMM06_00965</name>
</gene>
<feature type="transmembrane region" description="Helical" evidence="5">
    <location>
        <begin position="183"/>
        <end position="203"/>
    </location>
</feature>
<evidence type="ECO:0000256" key="2">
    <source>
        <dbReference type="ARBA" id="ARBA00022692"/>
    </source>
</evidence>
<keyword evidence="8" id="KW-1185">Reference proteome</keyword>
<feature type="transmembrane region" description="Helical" evidence="5">
    <location>
        <begin position="63"/>
        <end position="83"/>
    </location>
</feature>
<feature type="transmembrane region" description="Helical" evidence="5">
    <location>
        <begin position="414"/>
        <end position="435"/>
    </location>
</feature>
<dbReference type="EMBL" id="VJWA01000001">
    <property type="protein sequence ID" value="TRW16812.1"/>
    <property type="molecule type" value="Genomic_DNA"/>
</dbReference>
<comment type="subcellular location">
    <subcellularLocation>
        <location evidence="1">Membrane</location>
        <topology evidence="1">Multi-pass membrane protein</topology>
    </subcellularLocation>
</comment>
<dbReference type="Gene3D" id="1.20.1250.20">
    <property type="entry name" value="MFS general substrate transporter like domains"/>
    <property type="match status" value="1"/>
</dbReference>
<evidence type="ECO:0000259" key="6">
    <source>
        <dbReference type="PROSITE" id="PS50850"/>
    </source>
</evidence>
<feature type="transmembrane region" description="Helical" evidence="5">
    <location>
        <begin position="302"/>
        <end position="320"/>
    </location>
</feature>
<evidence type="ECO:0000256" key="5">
    <source>
        <dbReference type="SAM" id="Phobius"/>
    </source>
</evidence>
<dbReference type="OrthoDB" id="9784658at2"/>
<feature type="transmembrane region" description="Helical" evidence="5">
    <location>
        <begin position="121"/>
        <end position="140"/>
    </location>
</feature>
<protein>
    <submittedName>
        <fullName evidence="7">MFS transporter</fullName>
    </submittedName>
</protein>
<comment type="caution">
    <text evidence="7">The sequence shown here is derived from an EMBL/GenBank/DDBJ whole genome shotgun (WGS) entry which is preliminary data.</text>
</comment>
<dbReference type="SUPFAM" id="SSF103473">
    <property type="entry name" value="MFS general substrate transporter"/>
    <property type="match status" value="1"/>
</dbReference>
<dbReference type="AlphaFoldDB" id="A0A552UF13"/>
<keyword evidence="2 5" id="KW-0812">Transmembrane</keyword>
<feature type="transmembrane region" description="Helical" evidence="5">
    <location>
        <begin position="261"/>
        <end position="282"/>
    </location>
</feature>
<evidence type="ECO:0000256" key="1">
    <source>
        <dbReference type="ARBA" id="ARBA00004141"/>
    </source>
</evidence>
<name>A0A552UF13_9SPHN</name>
<evidence type="ECO:0000256" key="4">
    <source>
        <dbReference type="ARBA" id="ARBA00023136"/>
    </source>
</evidence>
<dbReference type="PROSITE" id="PS50850">
    <property type="entry name" value="MFS"/>
    <property type="match status" value="1"/>
</dbReference>
<feature type="transmembrane region" description="Helical" evidence="5">
    <location>
        <begin position="353"/>
        <end position="373"/>
    </location>
</feature>
<accession>A0A552UF13</accession>
<organism evidence="7 8">
    <name type="scientific">Glacieibacterium frigidum</name>
    <dbReference type="NCBI Taxonomy" id="2593303"/>
    <lineage>
        <taxon>Bacteria</taxon>
        <taxon>Pseudomonadati</taxon>
        <taxon>Pseudomonadota</taxon>
        <taxon>Alphaproteobacteria</taxon>
        <taxon>Sphingomonadales</taxon>
        <taxon>Sphingosinicellaceae</taxon>
        <taxon>Glacieibacterium</taxon>
    </lineage>
</organism>
<dbReference type="InterPro" id="IPR020846">
    <property type="entry name" value="MFS_dom"/>
</dbReference>
<evidence type="ECO:0000313" key="7">
    <source>
        <dbReference type="EMBL" id="TRW16812.1"/>
    </source>
</evidence>
<keyword evidence="4 5" id="KW-0472">Membrane</keyword>
<feature type="domain" description="Major facilitator superfamily (MFS) profile" evidence="6">
    <location>
        <begin position="29"/>
        <end position="440"/>
    </location>
</feature>
<feature type="transmembrane region" description="Helical" evidence="5">
    <location>
        <begin position="95"/>
        <end position="115"/>
    </location>
</feature>
<evidence type="ECO:0000313" key="8">
    <source>
        <dbReference type="Proteomes" id="UP000317894"/>
    </source>
</evidence>
<dbReference type="GO" id="GO:0046943">
    <property type="term" value="F:carboxylic acid transmembrane transporter activity"/>
    <property type="evidence" value="ECO:0007669"/>
    <property type="project" value="TreeGrafter"/>
</dbReference>
<proteinExistence type="predicted"/>
<dbReference type="Pfam" id="PF07690">
    <property type="entry name" value="MFS_1"/>
    <property type="match status" value="1"/>
</dbReference>
<feature type="transmembrane region" description="Helical" evidence="5">
    <location>
        <begin position="27"/>
        <end position="51"/>
    </location>
</feature>
<feature type="transmembrane region" description="Helical" evidence="5">
    <location>
        <begin position="327"/>
        <end position="347"/>
    </location>
</feature>
<evidence type="ECO:0000256" key="3">
    <source>
        <dbReference type="ARBA" id="ARBA00022989"/>
    </source>
</evidence>
<dbReference type="PANTHER" id="PTHR23508">
    <property type="entry name" value="CARBOXYLIC ACID TRANSPORTER PROTEIN HOMOLOG"/>
    <property type="match status" value="1"/>
</dbReference>
<dbReference type="InterPro" id="IPR036259">
    <property type="entry name" value="MFS_trans_sf"/>
</dbReference>
<dbReference type="RefSeq" id="WP_143554356.1">
    <property type="nucleotide sequence ID" value="NZ_VJWA01000001.1"/>
</dbReference>
<dbReference type="InterPro" id="IPR011701">
    <property type="entry name" value="MFS"/>
</dbReference>
<dbReference type="GO" id="GO:0005886">
    <property type="term" value="C:plasma membrane"/>
    <property type="evidence" value="ECO:0007669"/>
    <property type="project" value="TreeGrafter"/>
</dbReference>